<keyword evidence="1 2" id="KW-0129">CBS domain</keyword>
<evidence type="ECO:0000256" key="2">
    <source>
        <dbReference type="PROSITE-ProRule" id="PRU00703"/>
    </source>
</evidence>
<feature type="domain" description="HTH cro/C1-type" evidence="3">
    <location>
        <begin position="8"/>
        <end position="62"/>
    </location>
</feature>
<dbReference type="PIRSF" id="PIRSF037253">
    <property type="entry name" value="HTH_CBS_prd"/>
    <property type="match status" value="1"/>
</dbReference>
<dbReference type="AlphaFoldDB" id="A0A1V0N1I8"/>
<dbReference type="InterPro" id="IPR051257">
    <property type="entry name" value="Diverse_CBS-Domain"/>
</dbReference>
<dbReference type="InterPro" id="IPR001387">
    <property type="entry name" value="Cro/C1-type_HTH"/>
</dbReference>
<dbReference type="InterPro" id="IPR017158">
    <property type="entry name" value="Tscrpt-reg_CBS-contain_prd"/>
</dbReference>
<dbReference type="STRING" id="74969.FAD_0021"/>
<dbReference type="PANTHER" id="PTHR43080">
    <property type="entry name" value="CBS DOMAIN-CONTAINING PROTEIN CBSX3, MITOCHONDRIAL"/>
    <property type="match status" value="1"/>
</dbReference>
<dbReference type="CDD" id="cd00093">
    <property type="entry name" value="HTH_XRE"/>
    <property type="match status" value="1"/>
</dbReference>
<dbReference type="PROSITE" id="PS51371">
    <property type="entry name" value="CBS"/>
    <property type="match status" value="1"/>
</dbReference>
<dbReference type="Pfam" id="PF00571">
    <property type="entry name" value="CBS"/>
    <property type="match status" value="2"/>
</dbReference>
<dbReference type="Gene3D" id="3.10.580.10">
    <property type="entry name" value="CBS-domain"/>
    <property type="match status" value="1"/>
</dbReference>
<keyword evidence="7" id="KW-1185">Reference proteome</keyword>
<dbReference type="PANTHER" id="PTHR43080:SF2">
    <property type="entry name" value="CBS DOMAIN-CONTAINING PROTEIN"/>
    <property type="match status" value="1"/>
</dbReference>
<dbReference type="KEGG" id="fai:FAD_0021"/>
<dbReference type="EMBL" id="JABGBP010000190">
    <property type="protein sequence ID" value="NOL60320.1"/>
    <property type="molecule type" value="Genomic_DNA"/>
</dbReference>
<protein>
    <submittedName>
        <fullName evidence="6">CBS domain-containing protein</fullName>
    </submittedName>
    <submittedName>
        <fullName evidence="5">Transcriptional regulatory protein</fullName>
    </submittedName>
</protein>
<sequence>MLPSIEELRKMRKSLGISQKELARISGVSQSYIARLEKGEINPAYDKVRKIFEYLNNSGNRAKDIDIKAELIMTKDVDTCEMNDSIISALNRMREKGYSQLPVVTSDKRIIGTITESNINDMLIKGTSIESLKHLIIKKVMGSVLPQLDKNSPISMIYPLLKYSNAVLIVDGTELKGIITKADVLKAVETYG</sequence>
<dbReference type="SUPFAM" id="SSF47413">
    <property type="entry name" value="lambda repressor-like DNA-binding domains"/>
    <property type="match status" value="1"/>
</dbReference>
<dbReference type="SMART" id="SM00116">
    <property type="entry name" value="CBS"/>
    <property type="match status" value="2"/>
</dbReference>
<evidence type="ECO:0000313" key="6">
    <source>
        <dbReference type="EMBL" id="NOL60320.1"/>
    </source>
</evidence>
<dbReference type="GO" id="GO:0003677">
    <property type="term" value="F:DNA binding"/>
    <property type="evidence" value="ECO:0007669"/>
    <property type="project" value="InterPro"/>
</dbReference>
<dbReference type="Pfam" id="PF01381">
    <property type="entry name" value="HTH_3"/>
    <property type="match status" value="1"/>
</dbReference>
<reference evidence="6 8" key="2">
    <citation type="submission" date="2020-05" db="EMBL/GenBank/DDBJ databases">
        <authorList>
            <person name="Zhang R."/>
        </authorList>
    </citation>
    <scope>NUCLEOTIDE SEQUENCE [LARGE SCALE GENOMIC DNA]</scope>
    <source>
        <strain evidence="6 8">DSM 28986</strain>
    </source>
</reference>
<dbReference type="SMART" id="SM00530">
    <property type="entry name" value="HTH_XRE"/>
    <property type="match status" value="1"/>
</dbReference>
<evidence type="ECO:0000313" key="7">
    <source>
        <dbReference type="Proteomes" id="UP000192050"/>
    </source>
</evidence>
<dbReference type="Proteomes" id="UP000546917">
    <property type="component" value="Unassembled WGS sequence"/>
</dbReference>
<evidence type="ECO:0000313" key="5">
    <source>
        <dbReference type="EMBL" id="ARD83956.1"/>
    </source>
</evidence>
<dbReference type="Proteomes" id="UP000192050">
    <property type="component" value="Chromosome"/>
</dbReference>
<proteinExistence type="predicted"/>
<feature type="domain" description="CBS" evidence="4">
    <location>
        <begin position="73"/>
        <end position="129"/>
    </location>
</feature>
<dbReference type="OrthoDB" id="30763at2157"/>
<accession>A0A1V0N1I8</accession>
<dbReference type="Gene3D" id="1.10.260.40">
    <property type="entry name" value="lambda repressor-like DNA-binding domains"/>
    <property type="match status" value="1"/>
</dbReference>
<organism evidence="5 7">
    <name type="scientific">Ferroplasma acidiphilum</name>
    <dbReference type="NCBI Taxonomy" id="74969"/>
    <lineage>
        <taxon>Archaea</taxon>
        <taxon>Methanobacteriati</taxon>
        <taxon>Thermoplasmatota</taxon>
        <taxon>Thermoplasmata</taxon>
        <taxon>Thermoplasmatales</taxon>
        <taxon>Ferroplasmaceae</taxon>
        <taxon>Ferroplasma</taxon>
    </lineage>
</organism>
<dbReference type="InterPro" id="IPR046342">
    <property type="entry name" value="CBS_dom_sf"/>
</dbReference>
<dbReference type="RefSeq" id="WP_009887032.1">
    <property type="nucleotide sequence ID" value="NZ_CP015363.1"/>
</dbReference>
<reference evidence="5 7" key="1">
    <citation type="submission" date="2011-10" db="EMBL/GenBank/DDBJ databases">
        <title>Metabolic and evolutionary patterns in the extreme acidophile Ferroplasma acidiphilum.</title>
        <authorList>
            <person name="Golyshina O.V."/>
            <person name="Kozyavkin S.A."/>
            <person name="Tatusov R.L."/>
            <person name="Slesarev A.I."/>
            <person name="Golyshin P.N."/>
        </authorList>
    </citation>
    <scope>NUCLEOTIDE SEQUENCE [LARGE SCALE GENOMIC DNA]</scope>
    <source>
        <strain evidence="5">Berkeley</strain>
        <strain evidence="7">Y</strain>
    </source>
</reference>
<evidence type="ECO:0000259" key="4">
    <source>
        <dbReference type="PROSITE" id="PS51371"/>
    </source>
</evidence>
<evidence type="ECO:0000259" key="3">
    <source>
        <dbReference type="PROSITE" id="PS50943"/>
    </source>
</evidence>
<dbReference type="InterPro" id="IPR000644">
    <property type="entry name" value="CBS_dom"/>
</dbReference>
<dbReference type="EMBL" id="CP015363">
    <property type="protein sequence ID" value="ARD83956.1"/>
    <property type="molecule type" value="Genomic_DNA"/>
</dbReference>
<evidence type="ECO:0000256" key="1">
    <source>
        <dbReference type="ARBA" id="ARBA00023122"/>
    </source>
</evidence>
<dbReference type="InterPro" id="IPR010982">
    <property type="entry name" value="Lambda_DNA-bd_dom_sf"/>
</dbReference>
<gene>
    <name evidence="5" type="ORF">FAD_0021</name>
    <name evidence="6" type="ORF">HLB00_05665</name>
</gene>
<dbReference type="GeneID" id="16025167"/>
<evidence type="ECO:0000313" key="8">
    <source>
        <dbReference type="Proteomes" id="UP000546917"/>
    </source>
</evidence>
<dbReference type="PROSITE" id="PS50943">
    <property type="entry name" value="HTH_CROC1"/>
    <property type="match status" value="1"/>
</dbReference>
<name>A0A1V0N1I8_9ARCH</name>
<dbReference type="SUPFAM" id="SSF54631">
    <property type="entry name" value="CBS-domain pair"/>
    <property type="match status" value="1"/>
</dbReference>